<evidence type="ECO:0000313" key="1">
    <source>
        <dbReference type="EMBL" id="KAI7935467.1"/>
    </source>
</evidence>
<keyword evidence="2" id="KW-1185">Reference proteome</keyword>
<proteinExistence type="predicted"/>
<sequence>MDGNPHRPKSVDSQWGAANASAPARPSNSDTTDEAARQPHNEKPPRRTVVGRLVVLARRHSS</sequence>
<reference evidence="1 2" key="3">
    <citation type="journal article" date="2022" name="Microbiol. Spectr.">
        <title>Folding features and dynamics of 3D genome architecture in plant fungal pathogens.</title>
        <authorList>
            <person name="Xia C."/>
        </authorList>
    </citation>
    <scope>NUCLEOTIDE SEQUENCE [LARGE SCALE GENOMIC DNA]</scope>
    <source>
        <strain evidence="1 2">93-210</strain>
    </source>
</reference>
<organism evidence="1 2">
    <name type="scientific">Puccinia striiformis f. sp. tritici</name>
    <dbReference type="NCBI Taxonomy" id="168172"/>
    <lineage>
        <taxon>Eukaryota</taxon>
        <taxon>Fungi</taxon>
        <taxon>Dikarya</taxon>
        <taxon>Basidiomycota</taxon>
        <taxon>Pucciniomycotina</taxon>
        <taxon>Pucciniomycetes</taxon>
        <taxon>Pucciniales</taxon>
        <taxon>Pucciniaceae</taxon>
        <taxon>Puccinia</taxon>
    </lineage>
</organism>
<dbReference type="Proteomes" id="UP001060170">
    <property type="component" value="Chromosome 18"/>
</dbReference>
<protein>
    <submittedName>
        <fullName evidence="1">Uncharacterized protein</fullName>
    </submittedName>
</protein>
<evidence type="ECO:0000313" key="2">
    <source>
        <dbReference type="Proteomes" id="UP001060170"/>
    </source>
</evidence>
<reference evidence="2" key="1">
    <citation type="journal article" date="2018" name="BMC Genomics">
        <title>Genomic insights into host adaptation between the wheat stripe rust pathogen (Puccinia striiformis f. sp. tritici) and the barley stripe rust pathogen (Puccinia striiformis f. sp. hordei).</title>
        <authorList>
            <person name="Xia C."/>
            <person name="Wang M."/>
            <person name="Yin C."/>
            <person name="Cornejo O.E."/>
            <person name="Hulbert S.H."/>
            <person name="Chen X."/>
        </authorList>
    </citation>
    <scope>NUCLEOTIDE SEQUENCE [LARGE SCALE GENOMIC DNA]</scope>
    <source>
        <strain evidence="2">93-210</strain>
    </source>
</reference>
<comment type="caution">
    <text evidence="1">The sequence shown here is derived from an EMBL/GenBank/DDBJ whole genome shotgun (WGS) entry which is preliminary data.</text>
</comment>
<gene>
    <name evidence="1" type="ORF">MJO28_016338</name>
</gene>
<reference evidence="2" key="2">
    <citation type="journal article" date="2018" name="Mol. Plant Microbe Interact.">
        <title>Genome sequence resources for the wheat stripe rust pathogen (Puccinia striiformis f. sp. tritici) and the barley stripe rust pathogen (Puccinia striiformis f. sp. hordei).</title>
        <authorList>
            <person name="Xia C."/>
            <person name="Wang M."/>
            <person name="Yin C."/>
            <person name="Cornejo O.E."/>
            <person name="Hulbert S.H."/>
            <person name="Chen X."/>
        </authorList>
    </citation>
    <scope>NUCLEOTIDE SEQUENCE [LARGE SCALE GENOMIC DNA]</scope>
    <source>
        <strain evidence="2">93-210</strain>
    </source>
</reference>
<name>A0ACC0DMX5_9BASI</name>
<accession>A0ACC0DMX5</accession>
<dbReference type="EMBL" id="CM045882">
    <property type="protein sequence ID" value="KAI7935467.1"/>
    <property type="molecule type" value="Genomic_DNA"/>
</dbReference>